<evidence type="ECO:0000313" key="4">
    <source>
        <dbReference type="EMBL" id="CEM47158.1"/>
    </source>
</evidence>
<evidence type="ECO:0008006" key="5">
    <source>
        <dbReference type="Google" id="ProtNLM"/>
    </source>
</evidence>
<protein>
    <recommendedName>
        <fullName evidence="5">Ribosomal protein</fullName>
    </recommendedName>
</protein>
<dbReference type="GO" id="GO:1990904">
    <property type="term" value="C:ribonucleoprotein complex"/>
    <property type="evidence" value="ECO:0007669"/>
    <property type="project" value="UniProtKB-KW"/>
</dbReference>
<dbReference type="PANTHER" id="PTHR36427:SF3">
    <property type="entry name" value="LARGE RIBOSOMAL SUBUNIT PROTEIN UL1M"/>
    <property type="match status" value="1"/>
</dbReference>
<dbReference type="PhylomeDB" id="A0A0G4HS61"/>
<organism evidence="4">
    <name type="scientific">Chromera velia CCMP2878</name>
    <dbReference type="NCBI Taxonomy" id="1169474"/>
    <lineage>
        <taxon>Eukaryota</taxon>
        <taxon>Sar</taxon>
        <taxon>Alveolata</taxon>
        <taxon>Colpodellida</taxon>
        <taxon>Chromeraceae</taxon>
        <taxon>Chromera</taxon>
    </lineage>
</organism>
<accession>A0A0G4HS61</accession>
<sequence length="355" mass="38759">MGSLLRPFVSRPPSPSLSLFTQLRTRKYLPFVTQSKKSKTKGKTATGTVAASVSATRVETGGDGQEASDLSLKSSPFQGVRLVKAFDLEPSGSKVPITFSMKLNIDMTREAVRGVCSLPVGLGRQTTLLAFCPDEMAQEMLEAGADFAGLDTLIPRIADGWVGFDRCIASIEVMPRIVKLAKILGPRRLMPNQKSGTVVTNLREAVRAAKSGSQIEYRAVGDGVVKVQIADSDFSVPQILENVKFFVREVLKQRPRTSSVSQFQSGVKPFSWPPPRYVRLKEMFESDLMIKSGQLARRAPIAMPKVTLPKDLEGQAESEGVEEAFILDGSFRQDGGPKVRLLGDSLMPNSSGYFR</sequence>
<dbReference type="Pfam" id="PF00687">
    <property type="entry name" value="Ribosomal_L1"/>
    <property type="match status" value="1"/>
</dbReference>
<evidence type="ECO:0000256" key="3">
    <source>
        <dbReference type="ARBA" id="ARBA00023274"/>
    </source>
</evidence>
<name>A0A0G4HS61_9ALVE</name>
<dbReference type="GO" id="GO:0005840">
    <property type="term" value="C:ribosome"/>
    <property type="evidence" value="ECO:0007669"/>
    <property type="project" value="UniProtKB-KW"/>
</dbReference>
<dbReference type="Gene3D" id="3.30.190.20">
    <property type="match status" value="1"/>
</dbReference>
<dbReference type="Gene3D" id="3.40.50.790">
    <property type="match status" value="1"/>
</dbReference>
<dbReference type="SUPFAM" id="SSF56808">
    <property type="entry name" value="Ribosomal protein L1"/>
    <property type="match status" value="1"/>
</dbReference>
<dbReference type="FunFam" id="3.40.50.790:FF:000001">
    <property type="entry name" value="50S ribosomal protein L1"/>
    <property type="match status" value="1"/>
</dbReference>
<evidence type="ECO:0000256" key="2">
    <source>
        <dbReference type="ARBA" id="ARBA00022980"/>
    </source>
</evidence>
<dbReference type="CDD" id="cd00403">
    <property type="entry name" value="Ribosomal_L1"/>
    <property type="match status" value="1"/>
</dbReference>
<dbReference type="EMBL" id="CDMZ01003658">
    <property type="protein sequence ID" value="CEM47158.1"/>
    <property type="molecule type" value="Genomic_DNA"/>
</dbReference>
<dbReference type="InterPro" id="IPR023674">
    <property type="entry name" value="Ribosomal_uL1-like"/>
</dbReference>
<dbReference type="AlphaFoldDB" id="A0A0G4HS61"/>
<dbReference type="VEuPathDB" id="CryptoDB:Cvel_8219"/>
<dbReference type="InterPro" id="IPR016095">
    <property type="entry name" value="Ribosomal_uL1_3-a/b-sand"/>
</dbReference>
<proteinExistence type="inferred from homology"/>
<gene>
    <name evidence="4" type="ORF">Cvel_8219</name>
</gene>
<keyword evidence="3" id="KW-0687">Ribonucleoprotein</keyword>
<dbReference type="PANTHER" id="PTHR36427">
    <property type="entry name" value="54S RIBOSOMAL PROTEIN L1, MITOCHONDRIAL"/>
    <property type="match status" value="1"/>
</dbReference>
<evidence type="ECO:0000256" key="1">
    <source>
        <dbReference type="ARBA" id="ARBA00010531"/>
    </source>
</evidence>
<keyword evidence="2" id="KW-0689">Ribosomal protein</keyword>
<reference evidence="4" key="1">
    <citation type="submission" date="2014-11" db="EMBL/GenBank/DDBJ databases">
        <authorList>
            <person name="Otto D Thomas"/>
            <person name="Naeem Raeece"/>
        </authorList>
    </citation>
    <scope>NUCLEOTIDE SEQUENCE</scope>
</reference>
<dbReference type="InterPro" id="IPR028364">
    <property type="entry name" value="Ribosomal_uL1/biogenesis"/>
</dbReference>
<comment type="similarity">
    <text evidence="1">Belongs to the universal ribosomal protein uL1 family.</text>
</comment>